<name>A0A4Q1BLK3_TREME</name>
<dbReference type="SUPFAM" id="SSF46689">
    <property type="entry name" value="Homeodomain-like"/>
    <property type="match status" value="1"/>
</dbReference>
<dbReference type="Proteomes" id="UP000289152">
    <property type="component" value="Unassembled WGS sequence"/>
</dbReference>
<dbReference type="VEuPathDB" id="FungiDB:TREMEDRAFT_63853"/>
<dbReference type="OrthoDB" id="272624at2759"/>
<evidence type="ECO:0000313" key="3">
    <source>
        <dbReference type="EMBL" id="RXK38679.1"/>
    </source>
</evidence>
<reference evidence="3 4" key="1">
    <citation type="submission" date="2016-06" db="EMBL/GenBank/DDBJ databases">
        <title>Evolution of pathogenesis and genome organization in the Tremellales.</title>
        <authorList>
            <person name="Cuomo C."/>
            <person name="Litvintseva A."/>
            <person name="Heitman J."/>
            <person name="Chen Y."/>
            <person name="Sun S."/>
            <person name="Springer D."/>
            <person name="Dromer F."/>
            <person name="Young S."/>
            <person name="Zeng Q."/>
            <person name="Chapman S."/>
            <person name="Gujja S."/>
            <person name="Saif S."/>
            <person name="Birren B."/>
        </authorList>
    </citation>
    <scope>NUCLEOTIDE SEQUENCE [LARGE SCALE GENOMIC DNA]</scope>
    <source>
        <strain evidence="3 4">ATCC 28783</strain>
    </source>
</reference>
<dbReference type="Gene3D" id="1.10.10.60">
    <property type="entry name" value="Homeodomain-like"/>
    <property type="match status" value="1"/>
</dbReference>
<dbReference type="CDD" id="cd00167">
    <property type="entry name" value="SANT"/>
    <property type="match status" value="1"/>
</dbReference>
<accession>A0A4Q1BLK3</accession>
<evidence type="ECO:0000259" key="2">
    <source>
        <dbReference type="PROSITE" id="PS50090"/>
    </source>
</evidence>
<dbReference type="InterPro" id="IPR009057">
    <property type="entry name" value="Homeodomain-like_sf"/>
</dbReference>
<dbReference type="InterPro" id="IPR001005">
    <property type="entry name" value="SANT/Myb"/>
</dbReference>
<proteinExistence type="predicted"/>
<sequence>MSDIDIDIDPELKPRDYSPSLSSGGGSTYLPSPKATPQKVKSTKRPTSDDNKRGIKRPAPTSEEKGSPVKKRGAPTKEDRGGVAGRKMGAWTKAEVRQLWDALGLTPPKVKWDEVADKVPGRDKLSCSNKWRYDMFPKLEAFINSLGD</sequence>
<gene>
    <name evidence="3" type="ORF">M231_03989</name>
</gene>
<keyword evidence="4" id="KW-1185">Reference proteome</keyword>
<evidence type="ECO:0000256" key="1">
    <source>
        <dbReference type="SAM" id="MobiDB-lite"/>
    </source>
</evidence>
<feature type="domain" description="Myb-like" evidence="2">
    <location>
        <begin position="83"/>
        <end position="135"/>
    </location>
</feature>
<comment type="caution">
    <text evidence="3">The sequence shown here is derived from an EMBL/GenBank/DDBJ whole genome shotgun (WGS) entry which is preliminary data.</text>
</comment>
<dbReference type="EMBL" id="SDIL01000043">
    <property type="protein sequence ID" value="RXK38679.1"/>
    <property type="molecule type" value="Genomic_DNA"/>
</dbReference>
<dbReference type="AlphaFoldDB" id="A0A4Q1BLK3"/>
<organism evidence="3 4">
    <name type="scientific">Tremella mesenterica</name>
    <name type="common">Jelly fungus</name>
    <dbReference type="NCBI Taxonomy" id="5217"/>
    <lineage>
        <taxon>Eukaryota</taxon>
        <taxon>Fungi</taxon>
        <taxon>Dikarya</taxon>
        <taxon>Basidiomycota</taxon>
        <taxon>Agaricomycotina</taxon>
        <taxon>Tremellomycetes</taxon>
        <taxon>Tremellales</taxon>
        <taxon>Tremellaceae</taxon>
        <taxon>Tremella</taxon>
    </lineage>
</organism>
<feature type="region of interest" description="Disordered" evidence="1">
    <location>
        <begin position="1"/>
        <end position="89"/>
    </location>
</feature>
<dbReference type="PROSITE" id="PS50090">
    <property type="entry name" value="MYB_LIKE"/>
    <property type="match status" value="1"/>
</dbReference>
<dbReference type="Pfam" id="PF00249">
    <property type="entry name" value="Myb_DNA-binding"/>
    <property type="match status" value="1"/>
</dbReference>
<evidence type="ECO:0000313" key="4">
    <source>
        <dbReference type="Proteomes" id="UP000289152"/>
    </source>
</evidence>
<protein>
    <recommendedName>
        <fullName evidence="2">Myb-like domain-containing protein</fullName>
    </recommendedName>
</protein>
<dbReference type="InParanoid" id="A0A4Q1BLK3"/>